<dbReference type="AlphaFoldDB" id="A0A9X0R567"/>
<sequence length="86" mass="9225">MDPELRVIVPNTNYPSCPAAHACYSCAAATVLGYLFPGDSEAVLALEVDESRIWAGIHYRSDVVAWAELARAVAGKVMDRARSDGS</sequence>
<comment type="caution">
    <text evidence="2">The sequence shown here is derived from an EMBL/GenBank/DDBJ whole genome shotgun (WGS) entry which is preliminary data.</text>
</comment>
<evidence type="ECO:0000259" key="1">
    <source>
        <dbReference type="Pfam" id="PF01569"/>
    </source>
</evidence>
<name>A0A9X0R567_9PROT</name>
<proteinExistence type="predicted"/>
<dbReference type="InterPro" id="IPR036938">
    <property type="entry name" value="PAP2/HPO_sf"/>
</dbReference>
<dbReference type="Gene3D" id="1.20.144.10">
    <property type="entry name" value="Phosphatidic acid phosphatase type 2/haloperoxidase"/>
    <property type="match status" value="1"/>
</dbReference>
<reference evidence="2" key="1">
    <citation type="submission" date="2020-08" db="EMBL/GenBank/DDBJ databases">
        <authorList>
            <person name="Hu Y."/>
            <person name="Nguyen S.V."/>
            <person name="Li F."/>
            <person name="Fanning S."/>
        </authorList>
    </citation>
    <scope>NUCLEOTIDE SEQUENCE</scope>
    <source>
        <strain evidence="2">SYSU D8009</strain>
    </source>
</reference>
<keyword evidence="3" id="KW-1185">Reference proteome</keyword>
<gene>
    <name evidence="2" type="ORF">H7965_28265</name>
</gene>
<dbReference type="InterPro" id="IPR000326">
    <property type="entry name" value="PAP2/HPO"/>
</dbReference>
<evidence type="ECO:0000313" key="2">
    <source>
        <dbReference type="EMBL" id="MBC4019133.1"/>
    </source>
</evidence>
<protein>
    <submittedName>
        <fullName evidence="2">Phosphatase PAP2 family protein</fullName>
    </submittedName>
</protein>
<evidence type="ECO:0000313" key="3">
    <source>
        <dbReference type="Proteomes" id="UP000600101"/>
    </source>
</evidence>
<feature type="domain" description="Phosphatidic acid phosphatase type 2/haloperoxidase" evidence="1">
    <location>
        <begin position="14"/>
        <end position="65"/>
    </location>
</feature>
<accession>A0A9X0R567</accession>
<dbReference type="EMBL" id="JACOMF010000123">
    <property type="protein sequence ID" value="MBC4019133.1"/>
    <property type="molecule type" value="Genomic_DNA"/>
</dbReference>
<dbReference type="Pfam" id="PF01569">
    <property type="entry name" value="PAP2"/>
    <property type="match status" value="1"/>
</dbReference>
<dbReference type="Proteomes" id="UP000600101">
    <property type="component" value="Unassembled WGS sequence"/>
</dbReference>
<organism evidence="2 3">
    <name type="scientific">Siccirubricoccus deserti</name>
    <dbReference type="NCBI Taxonomy" id="2013562"/>
    <lineage>
        <taxon>Bacteria</taxon>
        <taxon>Pseudomonadati</taxon>
        <taxon>Pseudomonadota</taxon>
        <taxon>Alphaproteobacteria</taxon>
        <taxon>Acetobacterales</taxon>
        <taxon>Roseomonadaceae</taxon>
        <taxon>Siccirubricoccus</taxon>
    </lineage>
</organism>
<dbReference type="SUPFAM" id="SSF48317">
    <property type="entry name" value="Acid phosphatase/Vanadium-dependent haloperoxidase"/>
    <property type="match status" value="1"/>
</dbReference>